<name>A0A0B5EIH7_STRA4</name>
<organism evidence="2 3">
    <name type="scientific">Streptomyces albus (strain ATCC 21838 / DSM 41398 / FERM P-419 / JCM 4703 / NBRC 107858)</name>
    <dbReference type="NCBI Taxonomy" id="1081613"/>
    <lineage>
        <taxon>Bacteria</taxon>
        <taxon>Bacillati</taxon>
        <taxon>Actinomycetota</taxon>
        <taxon>Actinomycetes</taxon>
        <taxon>Kitasatosporales</taxon>
        <taxon>Streptomycetaceae</taxon>
        <taxon>Streptomyces</taxon>
    </lineage>
</organism>
<feature type="region of interest" description="Disordered" evidence="1">
    <location>
        <begin position="32"/>
        <end position="107"/>
    </location>
</feature>
<accession>A0A0B5EIH7</accession>
<feature type="compositionally biased region" description="Basic and acidic residues" evidence="1">
    <location>
        <begin position="84"/>
        <end position="94"/>
    </location>
</feature>
<reference evidence="2 3" key="1">
    <citation type="submission" date="2015-01" db="EMBL/GenBank/DDBJ databases">
        <title>Enhanced salinomycin production by adjusting the supply of polyketide extender units in Streptomyce albus DSM 41398.</title>
        <authorList>
            <person name="Lu C."/>
        </authorList>
    </citation>
    <scope>NUCLEOTIDE SEQUENCE [LARGE SCALE GENOMIC DNA]</scope>
    <source>
        <strain evidence="3">ATCC 21838 / DSM 41398 / FERM P-419 / JCM 4703 / NBRC 107858</strain>
    </source>
</reference>
<evidence type="ECO:0000256" key="1">
    <source>
        <dbReference type="SAM" id="MobiDB-lite"/>
    </source>
</evidence>
<evidence type="ECO:0000313" key="2">
    <source>
        <dbReference type="EMBL" id="AJE82043.1"/>
    </source>
</evidence>
<gene>
    <name evidence="2" type="ORF">SLNWT_1667</name>
</gene>
<dbReference type="AlphaFoldDB" id="A0A0B5EIH7"/>
<dbReference type="Proteomes" id="UP000031523">
    <property type="component" value="Chromosome"/>
</dbReference>
<dbReference type="EMBL" id="CP010519">
    <property type="protein sequence ID" value="AJE82043.1"/>
    <property type="molecule type" value="Genomic_DNA"/>
</dbReference>
<keyword evidence="3" id="KW-1185">Reference proteome</keyword>
<protein>
    <submittedName>
        <fullName evidence="2">Uncharacterized protein</fullName>
    </submittedName>
</protein>
<evidence type="ECO:0000313" key="3">
    <source>
        <dbReference type="Proteomes" id="UP000031523"/>
    </source>
</evidence>
<feature type="compositionally biased region" description="Low complexity" evidence="1">
    <location>
        <begin position="63"/>
        <end position="79"/>
    </location>
</feature>
<dbReference type="KEGG" id="sals:SLNWT_1667"/>
<proteinExistence type="predicted"/>
<sequence>MHVECLGHHLRGGGAEDLLQGLSQRLGLRFFGHGHAPHWTPRHRQRPATGQRPPPERRPPAPAAARPRGTAAPTPVRRTGVGRAPRERAADHPPQHGSYPMIGWSQG</sequence>